<evidence type="ECO:0000313" key="1">
    <source>
        <dbReference type="EMBL" id="KKO73994.1"/>
    </source>
</evidence>
<dbReference type="AlphaFoldDB" id="A0A0F9Z7T0"/>
<dbReference type="EMBL" id="JPQZ01000147">
    <property type="protein sequence ID" value="KKO73994.1"/>
    <property type="molecule type" value="Genomic_DNA"/>
</dbReference>
<proteinExistence type="predicted"/>
<organism evidence="1 2">
    <name type="scientific">Vairimorpha ceranae</name>
    <dbReference type="NCBI Taxonomy" id="40302"/>
    <lineage>
        <taxon>Eukaryota</taxon>
        <taxon>Fungi</taxon>
        <taxon>Fungi incertae sedis</taxon>
        <taxon>Microsporidia</taxon>
        <taxon>Nosematidae</taxon>
        <taxon>Vairimorpha</taxon>
    </lineage>
</organism>
<evidence type="ECO:0000313" key="2">
    <source>
        <dbReference type="Proteomes" id="UP000034350"/>
    </source>
</evidence>
<gene>
    <name evidence="1" type="ORF">AAJ76_1470002950</name>
</gene>
<reference evidence="1 2" key="1">
    <citation type="journal article" date="2015" name="Environ. Microbiol.">
        <title>Genome analyses suggest the presence of polyploidy and recent human-driven expansions in eight global populations of the honeybee pathogen Nosema ceranae.</title>
        <authorList>
            <person name="Pelin A."/>
            <person name="Selman M."/>
            <person name="Aris-Brosou S."/>
            <person name="Farinelli L."/>
            <person name="Corradi N."/>
        </authorList>
    </citation>
    <scope>NUCLEOTIDE SEQUENCE [LARGE SCALE GENOMIC DNA]</scope>
    <source>
        <strain evidence="1 2">PA08 1199</strain>
    </source>
</reference>
<keyword evidence="2" id="KW-1185">Reference proteome</keyword>
<dbReference type="RefSeq" id="XP_024329736.1">
    <property type="nucleotide sequence ID" value="XM_024474067.1"/>
</dbReference>
<name>A0A0F9Z7T0_9MICR</name>
<dbReference type="VEuPathDB" id="MicrosporidiaDB:NCER_101768"/>
<dbReference type="VEuPathDB" id="MicrosporidiaDB:AAJ76_1470002950"/>
<comment type="caution">
    <text evidence="1">The sequence shown here is derived from an EMBL/GenBank/DDBJ whole genome shotgun (WGS) entry which is preliminary data.</text>
</comment>
<accession>A0A0F9Z7T0</accession>
<dbReference type="Proteomes" id="UP000034350">
    <property type="component" value="Unassembled WGS sequence"/>
</dbReference>
<protein>
    <submittedName>
        <fullName evidence="1">Uncharacterized protein</fullName>
    </submittedName>
</protein>
<dbReference type="GeneID" id="36318972"/>
<sequence length="95" mass="10859">MLFLFQIIFCSKQILDHNVPLDLRINISSTSRASKNKGLCGNVDIQQKSQEPIKTVDKYLDVNQPDSNLLTNFTGKDLNSRCKNVDYDLCNFSFQ</sequence>